<dbReference type="GO" id="GO:0000287">
    <property type="term" value="F:magnesium ion binding"/>
    <property type="evidence" value="ECO:0007669"/>
    <property type="project" value="InterPro"/>
</dbReference>
<dbReference type="InterPro" id="IPR008822">
    <property type="entry name" value="Endonuclease_RusA-like"/>
</dbReference>
<evidence type="ECO:0000313" key="1">
    <source>
        <dbReference type="EMBL" id="RAK50187.1"/>
    </source>
</evidence>
<protein>
    <submittedName>
        <fullName evidence="1">RusA family crossover junction endodeoxyribonuclease</fullName>
    </submittedName>
</protein>
<proteinExistence type="predicted"/>
<dbReference type="GO" id="GO:0006281">
    <property type="term" value="P:DNA repair"/>
    <property type="evidence" value="ECO:0007669"/>
    <property type="project" value="InterPro"/>
</dbReference>
<comment type="caution">
    <text evidence="1">The sequence shown here is derived from an EMBL/GenBank/DDBJ whole genome shotgun (WGS) entry which is preliminary data.</text>
</comment>
<dbReference type="Pfam" id="PF05866">
    <property type="entry name" value="RusA"/>
    <property type="match status" value="1"/>
</dbReference>
<sequence>MEPSSKEKTCNRFEITFRDVKGFEKPMPSPRPRFRNAGKFVQTYMPTSYKNHKNFIQRQMPKLLIEGSIKLTVLFEMPMLKSWSNPQKQRMIKAYHSKKPDIDNLLKTVLDAANGHVWIDDGQIVEIHSAKRYAETTKIKIKVEVL</sequence>
<dbReference type="OrthoDB" id="5114842at2"/>
<dbReference type="GO" id="GO:0006310">
    <property type="term" value="P:DNA recombination"/>
    <property type="evidence" value="ECO:0007669"/>
    <property type="project" value="InterPro"/>
</dbReference>
<dbReference type="RefSeq" id="WP_111744734.1">
    <property type="nucleotide sequence ID" value="NZ_JBHSQY010000001.1"/>
</dbReference>
<dbReference type="InterPro" id="IPR036614">
    <property type="entry name" value="RusA-like_sf"/>
</dbReference>
<dbReference type="Gene3D" id="3.30.1330.70">
    <property type="entry name" value="Holliday junction resolvase RusA"/>
    <property type="match status" value="1"/>
</dbReference>
<accession>A0A328A704</accession>
<dbReference type="EMBL" id="PZJG01000001">
    <property type="protein sequence ID" value="RAK50187.1"/>
    <property type="molecule type" value="Genomic_DNA"/>
</dbReference>
<reference evidence="1 2" key="1">
    <citation type="journal article" date="2018" name="Front. Microbiol.">
        <title>Description and Comparative Genomics of Macrococcus caseolyticus subsp. hominis subsp. nov., Macrococcus goetzii sp. nov., Macrococcus epidermidis sp. nov., and Macrococcus bohemicus sp. nov., Novel Macrococci From Human Clinical Material With Virulence Potential and Suspected Uptake of Foreign DNA by Natural Transformation.</title>
        <authorList>
            <person name="Maslanova I."/>
            <person name="Wertheimer Z."/>
            <person name="Sedlacek I."/>
            <person name="Svec P."/>
            <person name="Indrakova A."/>
            <person name="Kovarovic V."/>
            <person name="Schumann P."/>
            <person name="Sproer C."/>
            <person name="Kralova S."/>
            <person name="Sedo O."/>
            <person name="Kristofova L."/>
            <person name="Vrbovska V."/>
            <person name="Fuzik T."/>
            <person name="Petras P."/>
            <person name="Zdrahal Z."/>
            <person name="Ruzickova V."/>
            <person name="Doskar J."/>
            <person name="Pantucek R."/>
        </authorList>
    </citation>
    <scope>NUCLEOTIDE SEQUENCE [LARGE SCALE GENOMIC DNA]</scope>
    <source>
        <strain evidence="1 2">03/115</strain>
    </source>
</reference>
<dbReference type="Proteomes" id="UP000249579">
    <property type="component" value="Unassembled WGS sequence"/>
</dbReference>
<evidence type="ECO:0000313" key="2">
    <source>
        <dbReference type="Proteomes" id="UP000249579"/>
    </source>
</evidence>
<name>A0A328A704_9STAP</name>
<gene>
    <name evidence="1" type="ORF">BHX94_01615</name>
</gene>
<dbReference type="AlphaFoldDB" id="A0A328A704"/>
<dbReference type="SUPFAM" id="SSF103084">
    <property type="entry name" value="Holliday junction resolvase RusA"/>
    <property type="match status" value="1"/>
</dbReference>
<organism evidence="1 2">
    <name type="scientific">Macrococcoides bohemicum</name>
    <dbReference type="NCBI Taxonomy" id="1903056"/>
    <lineage>
        <taxon>Bacteria</taxon>
        <taxon>Bacillati</taxon>
        <taxon>Bacillota</taxon>
        <taxon>Bacilli</taxon>
        <taxon>Bacillales</taxon>
        <taxon>Staphylococcaceae</taxon>
        <taxon>Macrococcoides</taxon>
    </lineage>
</organism>